<reference evidence="1 2" key="1">
    <citation type="submission" date="2022-03" db="EMBL/GenBank/DDBJ databases">
        <authorList>
            <person name="Macdonald S."/>
            <person name="Ahmed S."/>
            <person name="Newling K."/>
        </authorList>
    </citation>
    <scope>NUCLEOTIDE SEQUENCE [LARGE SCALE GENOMIC DNA]</scope>
</reference>
<dbReference type="EMBL" id="CAKOAT010967376">
    <property type="protein sequence ID" value="CAH8391896.1"/>
    <property type="molecule type" value="Genomic_DNA"/>
</dbReference>
<accession>A0ABC8M9U0</accession>
<evidence type="ECO:0000313" key="2">
    <source>
        <dbReference type="Proteomes" id="UP001642260"/>
    </source>
</evidence>
<evidence type="ECO:0008006" key="3">
    <source>
        <dbReference type="Google" id="ProtNLM"/>
    </source>
</evidence>
<dbReference type="Proteomes" id="UP001642260">
    <property type="component" value="Unassembled WGS sequence"/>
</dbReference>
<protein>
    <recommendedName>
        <fullName evidence="3">Protein BPS1, chloroplastic-like</fullName>
    </recommendedName>
</protein>
<name>A0ABC8M9U0_ERUVS</name>
<proteinExistence type="predicted"/>
<sequence>MNNCGNPFKALFPKKNNAHLLSLLNDFETSLTVSIAQLVPKDNDENGFLTFSWMVHAIHSLCETHQSITTLVTDLDVHVSDMEESMIYMHGDISVKLRQLCTAFNSELCRLNHRNLLLKIACRKPEAFSLSQLDGWRQHMASKNPRIEICGEVLSSLVESMNHHHSLYKKVKKTKENEKEKVLLRALYGAQVETLYIFSVFYAAFTGSSKNLLYLIIPKDMEEVPWGQNRFMVIKDLEAVESGAENFCTAVQEGLVPNLLMVEPLKKSVMELSERVDRVSKEMSCLSDVVSSARDTLFKRLMTKFEDNKKNTIS</sequence>
<dbReference type="AlphaFoldDB" id="A0ABC8M9U0"/>
<organism evidence="1 2">
    <name type="scientific">Eruca vesicaria subsp. sativa</name>
    <name type="common">Garden rocket</name>
    <name type="synonym">Eruca sativa</name>
    <dbReference type="NCBI Taxonomy" id="29727"/>
    <lineage>
        <taxon>Eukaryota</taxon>
        <taxon>Viridiplantae</taxon>
        <taxon>Streptophyta</taxon>
        <taxon>Embryophyta</taxon>
        <taxon>Tracheophyta</taxon>
        <taxon>Spermatophyta</taxon>
        <taxon>Magnoliopsida</taxon>
        <taxon>eudicotyledons</taxon>
        <taxon>Gunneridae</taxon>
        <taxon>Pentapetalae</taxon>
        <taxon>rosids</taxon>
        <taxon>malvids</taxon>
        <taxon>Brassicales</taxon>
        <taxon>Brassicaceae</taxon>
        <taxon>Brassiceae</taxon>
        <taxon>Eruca</taxon>
    </lineage>
</organism>
<keyword evidence="2" id="KW-1185">Reference proteome</keyword>
<comment type="caution">
    <text evidence="1">The sequence shown here is derived from an EMBL/GenBank/DDBJ whole genome shotgun (WGS) entry which is preliminary data.</text>
</comment>
<gene>
    <name evidence="1" type="ORF">ERUC_LOCUS44379</name>
</gene>
<evidence type="ECO:0000313" key="1">
    <source>
        <dbReference type="EMBL" id="CAH8391896.1"/>
    </source>
</evidence>
<dbReference type="PANTHER" id="PTHR31509">
    <property type="entry name" value="BPS1-LIKE PROTEIN"/>
    <property type="match status" value="1"/>
</dbReference>